<dbReference type="GO" id="GO:0000978">
    <property type="term" value="F:RNA polymerase II cis-regulatory region sequence-specific DNA binding"/>
    <property type="evidence" value="ECO:0007669"/>
    <property type="project" value="TreeGrafter"/>
</dbReference>
<dbReference type="SMART" id="SM00355">
    <property type="entry name" value="ZnF_C2H2"/>
    <property type="match status" value="6"/>
</dbReference>
<feature type="domain" description="C2H2-type" evidence="14">
    <location>
        <begin position="375"/>
        <end position="402"/>
    </location>
</feature>
<dbReference type="PROSITE" id="PS00028">
    <property type="entry name" value="ZINC_FINGER_C2H2_1"/>
    <property type="match status" value="4"/>
</dbReference>
<dbReference type="GO" id="GO:0003700">
    <property type="term" value="F:DNA-binding transcription factor activity"/>
    <property type="evidence" value="ECO:0007669"/>
    <property type="project" value="TreeGrafter"/>
</dbReference>
<dbReference type="GO" id="GO:0006357">
    <property type="term" value="P:regulation of transcription by RNA polymerase II"/>
    <property type="evidence" value="ECO:0007669"/>
    <property type="project" value="TreeGrafter"/>
</dbReference>
<dbReference type="Gene3D" id="3.30.160.60">
    <property type="entry name" value="Classic Zinc Finger"/>
    <property type="match status" value="7"/>
</dbReference>
<feature type="domain" description="C2H2-type" evidence="14">
    <location>
        <begin position="263"/>
        <end position="290"/>
    </location>
</feature>
<dbReference type="SUPFAM" id="SSF57667">
    <property type="entry name" value="beta-beta-alpha zinc fingers"/>
    <property type="match status" value="3"/>
</dbReference>
<reference evidence="16" key="1">
    <citation type="submission" date="2025-08" db="UniProtKB">
        <authorList>
            <consortium name="Ensembl"/>
        </authorList>
    </citation>
    <scope>IDENTIFICATION</scope>
</reference>
<dbReference type="PANTHER" id="PTHR24390:SF260">
    <property type="entry name" value="ZINC FINGER PROTEIN 383-RELATED"/>
    <property type="match status" value="1"/>
</dbReference>
<gene>
    <name evidence="16" type="primary">ZSCAN31</name>
</gene>
<evidence type="ECO:0000313" key="17">
    <source>
        <dbReference type="Proteomes" id="UP000694414"/>
    </source>
</evidence>
<dbReference type="Proteomes" id="UP000694414">
    <property type="component" value="Unplaced"/>
</dbReference>
<dbReference type="PROSITE" id="PS50804">
    <property type="entry name" value="SCAN_BOX"/>
    <property type="match status" value="1"/>
</dbReference>
<feature type="domain" description="C2H2-type" evidence="14">
    <location>
        <begin position="291"/>
        <end position="318"/>
    </location>
</feature>
<sequence length="414" mass="48397">MASTEEQDGLKTVKVEKDPIWDQEIHLRVNNFSGQEAARQLFRQFCYQETSGPREALSRLRELCHQWLKPETHTKEQILELLVLEQFLTIVPEELQAWVREHHPESGEEAVAVVEGLKQELSEPGNQAPDHKHGHSEMFSEDVVHLKAKQESTVIQPQSMVTQFKYEPFGFHQFQEQGGETIPKNLELALKQEVLKEEDSRLQRDAPLDSKYEETYKLESRAEKQWGHTTEERCHRCSECGKSFTQSSVLIQYQRIHTGEKPYKCEKCGKAFSQRSGLNEHQRSHTGEKPYQCKKCGKAFSASYGLIRHRRIHTGEKPYEYEACGKAFRHSSYRAQHQRIHTGEKRYQCNECGKTFSQNAGLFQHLRIHTDEKPYQCNQCSKSFSRWTLLMKHQRRHTGERPYEYDECGKAFSH</sequence>
<dbReference type="Pfam" id="PF02023">
    <property type="entry name" value="SCAN"/>
    <property type="match status" value="1"/>
</dbReference>
<dbReference type="FunFam" id="3.30.160.60:FF:002343">
    <property type="entry name" value="Zinc finger protein 33A"/>
    <property type="match status" value="1"/>
</dbReference>
<evidence type="ECO:0000256" key="8">
    <source>
        <dbReference type="ARBA" id="ARBA00023015"/>
    </source>
</evidence>
<evidence type="ECO:0000259" key="15">
    <source>
        <dbReference type="PROSITE" id="PS50804"/>
    </source>
</evidence>
<dbReference type="InterPro" id="IPR003309">
    <property type="entry name" value="SCAN_dom"/>
</dbReference>
<accession>A0A8C8ZTI6</accession>
<reference evidence="16" key="2">
    <citation type="submission" date="2025-09" db="UniProtKB">
        <authorList>
            <consortium name="Ensembl"/>
        </authorList>
    </citation>
    <scope>IDENTIFICATION</scope>
</reference>
<evidence type="ECO:0000256" key="3">
    <source>
        <dbReference type="ARBA" id="ARBA00022553"/>
    </source>
</evidence>
<evidence type="ECO:0000256" key="13">
    <source>
        <dbReference type="PROSITE-ProRule" id="PRU00187"/>
    </source>
</evidence>
<dbReference type="CDD" id="cd07936">
    <property type="entry name" value="SCAN"/>
    <property type="match status" value="1"/>
</dbReference>
<dbReference type="FunFam" id="3.30.160.60:FF:000229">
    <property type="entry name" value="Zinc finger protein 90 homolog"/>
    <property type="match status" value="1"/>
</dbReference>
<keyword evidence="10" id="KW-0804">Transcription</keyword>
<dbReference type="PROSITE" id="PS50157">
    <property type="entry name" value="ZINC_FINGER_C2H2_2"/>
    <property type="match status" value="6"/>
</dbReference>
<keyword evidence="9" id="KW-0238">DNA-binding</keyword>
<dbReference type="GeneTree" id="ENSGT00940000163314"/>
<feature type="domain" description="C2H2-type" evidence="14">
    <location>
        <begin position="235"/>
        <end position="262"/>
    </location>
</feature>
<feature type="domain" description="C2H2-type" evidence="14">
    <location>
        <begin position="319"/>
        <end position="346"/>
    </location>
</feature>
<dbReference type="FunFam" id="1.10.4020.10:FF:000001">
    <property type="entry name" value="zinc finger protein 263 isoform X1"/>
    <property type="match status" value="1"/>
</dbReference>
<evidence type="ECO:0000256" key="5">
    <source>
        <dbReference type="ARBA" id="ARBA00022737"/>
    </source>
</evidence>
<dbReference type="AlphaFoldDB" id="A0A8C8ZTI6"/>
<dbReference type="InterPro" id="IPR038269">
    <property type="entry name" value="SCAN_sf"/>
</dbReference>
<evidence type="ECO:0000313" key="16">
    <source>
        <dbReference type="Ensembl" id="ENSPSMP00000022343.1"/>
    </source>
</evidence>
<dbReference type="PANTHER" id="PTHR24390">
    <property type="entry name" value="ZINC FINGER PROTEIN"/>
    <property type="match status" value="1"/>
</dbReference>
<protein>
    <submittedName>
        <fullName evidence="16">Zinc finger and SCAN domain containing 31</fullName>
    </submittedName>
</protein>
<keyword evidence="11 13" id="KW-0539">Nucleus</keyword>
<evidence type="ECO:0000256" key="12">
    <source>
        <dbReference type="PROSITE-ProRule" id="PRU00042"/>
    </source>
</evidence>
<dbReference type="FunFam" id="3.30.160.60:FF:000005">
    <property type="entry name" value="Zinc finger protein 14 homolog"/>
    <property type="match status" value="1"/>
</dbReference>
<keyword evidence="17" id="KW-1185">Reference proteome</keyword>
<dbReference type="InterPro" id="IPR036236">
    <property type="entry name" value="Znf_C2H2_sf"/>
</dbReference>
<dbReference type="Gene3D" id="1.10.4020.10">
    <property type="entry name" value="DNA breaking-rejoining enzymes"/>
    <property type="match status" value="1"/>
</dbReference>
<dbReference type="Pfam" id="PF00096">
    <property type="entry name" value="zf-C2H2"/>
    <property type="match status" value="4"/>
</dbReference>
<evidence type="ECO:0000256" key="10">
    <source>
        <dbReference type="ARBA" id="ARBA00023163"/>
    </source>
</evidence>
<keyword evidence="4" id="KW-0479">Metal-binding</keyword>
<comment type="similarity">
    <text evidence="2">Belongs to the krueppel C2H2-type zinc-finger protein family.</text>
</comment>
<keyword evidence="5" id="KW-0677">Repeat</keyword>
<feature type="domain" description="SCAN box" evidence="15">
    <location>
        <begin position="39"/>
        <end position="121"/>
    </location>
</feature>
<dbReference type="FunFam" id="3.30.160.60:FF:000002">
    <property type="entry name" value="Zinc finger protein 1 homolog"/>
    <property type="match status" value="1"/>
</dbReference>
<dbReference type="Ensembl" id="ENSPSMT00000025935.1">
    <property type="protein sequence ID" value="ENSPSMP00000022343.1"/>
    <property type="gene ID" value="ENSPSMG00000015793.1"/>
</dbReference>
<keyword evidence="8" id="KW-0805">Transcription regulation</keyword>
<evidence type="ECO:0000256" key="7">
    <source>
        <dbReference type="ARBA" id="ARBA00022833"/>
    </source>
</evidence>
<dbReference type="SUPFAM" id="SSF47353">
    <property type="entry name" value="Retrovirus capsid dimerization domain-like"/>
    <property type="match status" value="1"/>
</dbReference>
<keyword evidence="7" id="KW-0862">Zinc</keyword>
<evidence type="ECO:0000256" key="2">
    <source>
        <dbReference type="ARBA" id="ARBA00006991"/>
    </source>
</evidence>
<comment type="subcellular location">
    <subcellularLocation>
        <location evidence="1 13">Nucleus</location>
    </subcellularLocation>
</comment>
<dbReference type="GO" id="GO:0005634">
    <property type="term" value="C:nucleus"/>
    <property type="evidence" value="ECO:0007669"/>
    <property type="project" value="UniProtKB-SubCell"/>
</dbReference>
<evidence type="ECO:0000256" key="9">
    <source>
        <dbReference type="ARBA" id="ARBA00023125"/>
    </source>
</evidence>
<evidence type="ECO:0000259" key="14">
    <source>
        <dbReference type="PROSITE" id="PS50157"/>
    </source>
</evidence>
<evidence type="ECO:0000256" key="4">
    <source>
        <dbReference type="ARBA" id="ARBA00022723"/>
    </source>
</evidence>
<dbReference type="SMART" id="SM00431">
    <property type="entry name" value="SCAN"/>
    <property type="match status" value="1"/>
</dbReference>
<dbReference type="InterPro" id="IPR013087">
    <property type="entry name" value="Znf_C2H2_type"/>
</dbReference>
<dbReference type="GO" id="GO:0008270">
    <property type="term" value="F:zinc ion binding"/>
    <property type="evidence" value="ECO:0007669"/>
    <property type="project" value="UniProtKB-KW"/>
</dbReference>
<evidence type="ECO:0000256" key="11">
    <source>
        <dbReference type="ARBA" id="ARBA00023242"/>
    </source>
</evidence>
<name>A0A8C8ZTI6_PROSS</name>
<dbReference type="FunFam" id="3.30.160.60:FF:001087">
    <property type="entry name" value="Zinc finger and SCAN domain-containing protein 26"/>
    <property type="match status" value="1"/>
</dbReference>
<evidence type="ECO:0000256" key="6">
    <source>
        <dbReference type="ARBA" id="ARBA00022771"/>
    </source>
</evidence>
<dbReference type="FunFam" id="3.30.160.60:FF:001498">
    <property type="entry name" value="Zinc finger protein 404"/>
    <property type="match status" value="1"/>
</dbReference>
<keyword evidence="3" id="KW-0597">Phosphoprotein</keyword>
<feature type="domain" description="C2H2-type" evidence="14">
    <location>
        <begin position="347"/>
        <end position="374"/>
    </location>
</feature>
<proteinExistence type="inferred from homology"/>
<organism evidence="16 17">
    <name type="scientific">Prolemur simus</name>
    <name type="common">Greater bamboo lemur</name>
    <name type="synonym">Hapalemur simus</name>
    <dbReference type="NCBI Taxonomy" id="1328070"/>
    <lineage>
        <taxon>Eukaryota</taxon>
        <taxon>Metazoa</taxon>
        <taxon>Chordata</taxon>
        <taxon>Craniata</taxon>
        <taxon>Vertebrata</taxon>
        <taxon>Euteleostomi</taxon>
        <taxon>Mammalia</taxon>
        <taxon>Eutheria</taxon>
        <taxon>Euarchontoglires</taxon>
        <taxon>Primates</taxon>
        <taxon>Strepsirrhini</taxon>
        <taxon>Lemuriformes</taxon>
        <taxon>Lemuridae</taxon>
        <taxon>Prolemur</taxon>
    </lineage>
</organism>
<keyword evidence="6 12" id="KW-0863">Zinc-finger</keyword>
<evidence type="ECO:0000256" key="1">
    <source>
        <dbReference type="ARBA" id="ARBA00004123"/>
    </source>
</evidence>